<evidence type="ECO:0000259" key="4">
    <source>
        <dbReference type="PROSITE" id="PS50830"/>
    </source>
</evidence>
<dbReference type="CDD" id="cd00175">
    <property type="entry name" value="SNc"/>
    <property type="match status" value="1"/>
</dbReference>
<feature type="domain" description="TNase-like" evidence="4">
    <location>
        <begin position="20"/>
        <end position="141"/>
    </location>
</feature>
<dbReference type="SMART" id="SM00318">
    <property type="entry name" value="SNc"/>
    <property type="match status" value="1"/>
</dbReference>
<dbReference type="Proteomes" id="UP001285855">
    <property type="component" value="Unassembled WGS sequence"/>
</dbReference>
<keyword evidence="2" id="KW-0255">Endonuclease</keyword>
<gene>
    <name evidence="5" type="ORF">SNF14_12680</name>
</gene>
<dbReference type="InterPro" id="IPR016071">
    <property type="entry name" value="Staphylococal_nuclease_OB-fold"/>
</dbReference>
<accession>A0ABU5ERK8</accession>
<dbReference type="RefSeq" id="WP_320556546.1">
    <property type="nucleotide sequence ID" value="NZ_JAXDAE010000014.1"/>
</dbReference>
<evidence type="ECO:0000256" key="1">
    <source>
        <dbReference type="ARBA" id="ARBA00022722"/>
    </source>
</evidence>
<name>A0ABU5ERK8_9FLAO</name>
<organism evidence="5 6">
    <name type="scientific">Winogradskyella aquimaris</name>
    <dbReference type="NCBI Taxonomy" id="864074"/>
    <lineage>
        <taxon>Bacteria</taxon>
        <taxon>Pseudomonadati</taxon>
        <taxon>Bacteroidota</taxon>
        <taxon>Flavobacteriia</taxon>
        <taxon>Flavobacteriales</taxon>
        <taxon>Flavobacteriaceae</taxon>
        <taxon>Winogradskyella</taxon>
    </lineage>
</organism>
<proteinExistence type="predicted"/>
<dbReference type="Pfam" id="PF00565">
    <property type="entry name" value="SNase"/>
    <property type="match status" value="1"/>
</dbReference>
<reference evidence="5 6" key="1">
    <citation type="submission" date="2023-11" db="EMBL/GenBank/DDBJ databases">
        <title>Winogradskyella pelagius sp. nov., isolated from coastal sediment.</title>
        <authorList>
            <person name="Li F."/>
        </authorList>
    </citation>
    <scope>NUCLEOTIDE SEQUENCE [LARGE SCALE GENOMIC DNA]</scope>
    <source>
        <strain evidence="5 6">KCTC 23502</strain>
    </source>
</reference>
<evidence type="ECO:0000256" key="3">
    <source>
        <dbReference type="ARBA" id="ARBA00022801"/>
    </source>
</evidence>
<dbReference type="EMBL" id="JAXDAE010000014">
    <property type="protein sequence ID" value="MDY2588198.1"/>
    <property type="molecule type" value="Genomic_DNA"/>
</dbReference>
<keyword evidence="3" id="KW-0378">Hydrolase</keyword>
<keyword evidence="1" id="KW-0540">Nuclease</keyword>
<dbReference type="PANTHER" id="PTHR12302:SF3">
    <property type="entry name" value="SERINE_THREONINE-PROTEIN KINASE 31"/>
    <property type="match status" value="1"/>
</dbReference>
<evidence type="ECO:0000313" key="6">
    <source>
        <dbReference type="Proteomes" id="UP001285855"/>
    </source>
</evidence>
<evidence type="ECO:0000313" key="5">
    <source>
        <dbReference type="EMBL" id="MDY2588198.1"/>
    </source>
</evidence>
<keyword evidence="6" id="KW-1185">Reference proteome</keyword>
<dbReference type="PANTHER" id="PTHR12302">
    <property type="entry name" value="EBNA2 BINDING PROTEIN P100"/>
    <property type="match status" value="1"/>
</dbReference>
<dbReference type="Gene3D" id="2.40.50.90">
    <property type="match status" value="1"/>
</dbReference>
<comment type="caution">
    <text evidence="5">The sequence shown here is derived from an EMBL/GenBank/DDBJ whole genome shotgun (WGS) entry which is preliminary data.</text>
</comment>
<dbReference type="SUPFAM" id="SSF50199">
    <property type="entry name" value="Staphylococcal nuclease"/>
    <property type="match status" value="1"/>
</dbReference>
<dbReference type="InterPro" id="IPR035437">
    <property type="entry name" value="SNase_OB-fold_sf"/>
</dbReference>
<evidence type="ECO:0000256" key="2">
    <source>
        <dbReference type="ARBA" id="ARBA00022759"/>
    </source>
</evidence>
<sequence length="160" mass="18838">MFRFYLISFFICICSILYSQEIEGKVVAITDGDTFKLLTHDSTLIRVRVANIDCPERKQPFSKKAKQFTSDAIFNKQVELKVLKKDRYGRSIAYVFYDNKNLSEELLKAGLAWHYVKYSDDKTLQNLEDKARKEKVGLWIEADAIAPWDWRSSRKKRKQQ</sequence>
<protein>
    <submittedName>
        <fullName evidence="5">Thermonuclease family protein</fullName>
    </submittedName>
</protein>
<dbReference type="PROSITE" id="PS50830">
    <property type="entry name" value="TNASE_3"/>
    <property type="match status" value="1"/>
</dbReference>